<evidence type="ECO:0000256" key="9">
    <source>
        <dbReference type="ARBA" id="ARBA00023053"/>
    </source>
</evidence>
<dbReference type="GO" id="GO:0050661">
    <property type="term" value="F:NADP binding"/>
    <property type="evidence" value="ECO:0007669"/>
    <property type="project" value="InterPro"/>
</dbReference>
<comment type="pathway">
    <text evidence="1 14">Amino-acid biosynthesis; L-threonine biosynthesis; L-threonine from L-aspartate: step 3/5.</text>
</comment>
<dbReference type="Proteomes" id="UP000221020">
    <property type="component" value="Unassembled WGS sequence"/>
</dbReference>
<accession>A0AA91VFG6</accession>
<protein>
    <recommendedName>
        <fullName evidence="5 14">Homoserine dehydrogenase</fullName>
        <ecNumber evidence="4 14">1.1.1.3</ecNumber>
    </recommendedName>
</protein>
<evidence type="ECO:0000313" key="18">
    <source>
        <dbReference type="EMBL" id="PED84051.1"/>
    </source>
</evidence>
<reference evidence="18 19" key="1">
    <citation type="submission" date="2017-09" db="EMBL/GenBank/DDBJ databases">
        <title>Large-scale bioinformatics analysis of Bacillus genomes uncovers conserved roles of natural products in bacterial physiology.</title>
        <authorList>
            <consortium name="Agbiome Team Llc"/>
            <person name="Bleich R.M."/>
            <person name="Grubbs K.J."/>
            <person name="Santa Maria K.C."/>
            <person name="Allen S.E."/>
            <person name="Farag S."/>
            <person name="Shank E.A."/>
            <person name="Bowers A."/>
        </authorList>
    </citation>
    <scope>NUCLEOTIDE SEQUENCE [LARGE SCALE GENOMIC DNA]</scope>
    <source>
        <strain evidence="18 19">AFS092012</strain>
    </source>
</reference>
<evidence type="ECO:0000256" key="12">
    <source>
        <dbReference type="PIRSR" id="PIRSR036497-1"/>
    </source>
</evidence>
<dbReference type="Gene3D" id="3.40.50.720">
    <property type="entry name" value="NAD(P)-binding Rossmann-like Domain"/>
    <property type="match status" value="1"/>
</dbReference>
<evidence type="ECO:0000256" key="4">
    <source>
        <dbReference type="ARBA" id="ARBA00013213"/>
    </source>
</evidence>
<feature type="binding site" evidence="13">
    <location>
        <position position="123"/>
    </location>
    <ligand>
        <name>NADPH</name>
        <dbReference type="ChEBI" id="CHEBI:57783"/>
    </ligand>
</feature>
<dbReference type="PIRSF" id="PIRSF036497">
    <property type="entry name" value="HDH_short"/>
    <property type="match status" value="1"/>
</dbReference>
<dbReference type="EMBL" id="NVOR01000008">
    <property type="protein sequence ID" value="PED84051.1"/>
    <property type="molecule type" value="Genomic_DNA"/>
</dbReference>
<dbReference type="PANTHER" id="PTHR43331:SF1">
    <property type="entry name" value="HOMOSERINE DEHYDROGENASE"/>
    <property type="match status" value="1"/>
</dbReference>
<evidence type="ECO:0000256" key="11">
    <source>
        <dbReference type="ARBA" id="ARBA00048841"/>
    </source>
</evidence>
<evidence type="ECO:0000259" key="17">
    <source>
        <dbReference type="Pfam" id="PF03447"/>
    </source>
</evidence>
<comment type="similarity">
    <text evidence="3 15">Belongs to the homoserine dehydrogenase family.</text>
</comment>
<evidence type="ECO:0000256" key="14">
    <source>
        <dbReference type="RuleBase" id="RU000579"/>
    </source>
</evidence>
<evidence type="ECO:0000256" key="10">
    <source>
        <dbReference type="ARBA" id="ARBA00023167"/>
    </source>
</evidence>
<comment type="pathway">
    <text evidence="2 14">Amino-acid biosynthesis; L-methionine biosynthesis via de novo pathway; L-homoserine from L-aspartate: step 3/3.</text>
</comment>
<dbReference type="InterPro" id="IPR019811">
    <property type="entry name" value="HDH_CS"/>
</dbReference>
<evidence type="ECO:0000256" key="1">
    <source>
        <dbReference type="ARBA" id="ARBA00005056"/>
    </source>
</evidence>
<evidence type="ECO:0000256" key="13">
    <source>
        <dbReference type="PIRSR" id="PIRSR036497-2"/>
    </source>
</evidence>
<keyword evidence="10 14" id="KW-0486">Methionine biosynthesis</keyword>
<dbReference type="InterPro" id="IPR022697">
    <property type="entry name" value="HDH_short"/>
</dbReference>
<dbReference type="SUPFAM" id="SSF51735">
    <property type="entry name" value="NAD(P)-binding Rossmann-fold domains"/>
    <property type="match status" value="1"/>
</dbReference>
<dbReference type="PANTHER" id="PTHR43331">
    <property type="entry name" value="HOMOSERINE DEHYDROGENASE"/>
    <property type="match status" value="1"/>
</dbReference>
<dbReference type="AlphaFoldDB" id="A0AA91VFG6"/>
<evidence type="ECO:0000256" key="7">
    <source>
        <dbReference type="ARBA" id="ARBA00022697"/>
    </source>
</evidence>
<dbReference type="GO" id="GO:0009088">
    <property type="term" value="P:threonine biosynthetic process"/>
    <property type="evidence" value="ECO:0007669"/>
    <property type="project" value="UniProtKB-KW"/>
</dbReference>
<dbReference type="InterPro" id="IPR005106">
    <property type="entry name" value="Asp/hSer_DH_NAD-bd"/>
</dbReference>
<feature type="active site" description="Proton donor" evidence="12">
    <location>
        <position position="223"/>
    </location>
</feature>
<proteinExistence type="inferred from homology"/>
<feature type="domain" description="Aspartate/homoserine dehydrogenase NAD-binding" evidence="17">
    <location>
        <begin position="86"/>
        <end position="146"/>
    </location>
</feature>
<dbReference type="InterPro" id="IPR036291">
    <property type="entry name" value="NAD(P)-bd_dom_sf"/>
</dbReference>
<keyword evidence="9" id="KW-0915">Sodium</keyword>
<dbReference type="GO" id="GO:0009086">
    <property type="term" value="P:methionine biosynthetic process"/>
    <property type="evidence" value="ECO:0007669"/>
    <property type="project" value="UniProtKB-KW"/>
</dbReference>
<evidence type="ECO:0000256" key="15">
    <source>
        <dbReference type="RuleBase" id="RU004171"/>
    </source>
</evidence>
<evidence type="ECO:0000256" key="6">
    <source>
        <dbReference type="ARBA" id="ARBA00022605"/>
    </source>
</evidence>
<organism evidence="18 19">
    <name type="scientific">Bacillus pseudomycoides</name>
    <dbReference type="NCBI Taxonomy" id="64104"/>
    <lineage>
        <taxon>Bacteria</taxon>
        <taxon>Bacillati</taxon>
        <taxon>Bacillota</taxon>
        <taxon>Bacilli</taxon>
        <taxon>Bacillales</taxon>
        <taxon>Bacillaceae</taxon>
        <taxon>Bacillus</taxon>
        <taxon>Bacillus cereus group</taxon>
    </lineage>
</organism>
<evidence type="ECO:0000256" key="3">
    <source>
        <dbReference type="ARBA" id="ARBA00006753"/>
    </source>
</evidence>
<evidence type="ECO:0000259" key="16">
    <source>
        <dbReference type="Pfam" id="PF00742"/>
    </source>
</evidence>
<dbReference type="NCBIfam" id="NF005290">
    <property type="entry name" value="PRK06813.1"/>
    <property type="match status" value="1"/>
</dbReference>
<keyword evidence="13 14" id="KW-0521">NADP</keyword>
<evidence type="ECO:0000256" key="2">
    <source>
        <dbReference type="ARBA" id="ARBA00005062"/>
    </source>
</evidence>
<keyword evidence="8 14" id="KW-0560">Oxidoreductase</keyword>
<dbReference type="Pfam" id="PF00742">
    <property type="entry name" value="Homoserine_dh"/>
    <property type="match status" value="1"/>
</dbReference>
<dbReference type="InterPro" id="IPR001342">
    <property type="entry name" value="HDH_cat"/>
</dbReference>
<dbReference type="EC" id="1.1.1.3" evidence="4 14"/>
<dbReference type="Pfam" id="PF03447">
    <property type="entry name" value="NAD_binding_3"/>
    <property type="match status" value="1"/>
</dbReference>
<dbReference type="SUPFAM" id="SSF55347">
    <property type="entry name" value="Glyceraldehyde-3-phosphate dehydrogenase-like, C-terminal domain"/>
    <property type="match status" value="1"/>
</dbReference>
<dbReference type="GO" id="GO:0004412">
    <property type="term" value="F:homoserine dehydrogenase activity"/>
    <property type="evidence" value="ECO:0007669"/>
    <property type="project" value="UniProtKB-EC"/>
</dbReference>
<dbReference type="Gene3D" id="3.30.360.10">
    <property type="entry name" value="Dihydrodipicolinate Reductase, domain 2"/>
    <property type="match status" value="1"/>
</dbReference>
<sequence>MKIKVVLTGYGAVSKELVRLVYEKSFTLKERYHIEFLIVGIVGRDVSIYDGNGLHLEQLLTFGIGTNALGNYVVYDPKAKAEMIWNGNVLIEATPTNLQNGEPAKYYIQKAIQHEMDVVCISKGALVTNWKEIKEKAKSKNVRIRYSGATAAALPTLDIGQFSLAGCQIEKIEGILNGTTNYILTKMDEENITFQQALQEAKEQGIAETNPTIDINGMDSACKLLLLANSLLQTEYSLDDISVKGIEHITKQEIQKAKEKNKSLKLIATAYKDSSGIVKLKVGPCELNQDHPLANVNGTEKGVTFHTDTMGKVTSIGGASNPRGAAAAALKDLINLYRKDM</sequence>
<keyword evidence="7 14" id="KW-0791">Threonine biosynthesis</keyword>
<feature type="domain" description="Homoserine dehydrogenase catalytic" evidence="16">
    <location>
        <begin position="155"/>
        <end position="334"/>
    </location>
</feature>
<dbReference type="FunFam" id="3.30.360.10:FF:000005">
    <property type="entry name" value="Homoserine dehydrogenase"/>
    <property type="match status" value="1"/>
</dbReference>
<feature type="binding site" evidence="13">
    <location>
        <position position="208"/>
    </location>
    <ligand>
        <name>L-homoserine</name>
        <dbReference type="ChEBI" id="CHEBI:57476"/>
    </ligand>
</feature>
<evidence type="ECO:0000256" key="8">
    <source>
        <dbReference type="ARBA" id="ARBA00023002"/>
    </source>
</evidence>
<dbReference type="RefSeq" id="WP_097897569.1">
    <property type="nucleotide sequence ID" value="NZ_NVOR01000008.1"/>
</dbReference>
<name>A0AA91VFG6_9BACI</name>
<comment type="caution">
    <text evidence="18">The sequence shown here is derived from an EMBL/GenBank/DDBJ whole genome shotgun (WGS) entry which is preliminary data.</text>
</comment>
<evidence type="ECO:0000313" key="19">
    <source>
        <dbReference type="Proteomes" id="UP000221020"/>
    </source>
</evidence>
<gene>
    <name evidence="18" type="ORF">CON65_02825</name>
</gene>
<comment type="catalytic activity">
    <reaction evidence="11">
        <text>L-homoserine + NADP(+) = L-aspartate 4-semialdehyde + NADPH + H(+)</text>
        <dbReference type="Rhea" id="RHEA:15761"/>
        <dbReference type="ChEBI" id="CHEBI:15378"/>
        <dbReference type="ChEBI" id="CHEBI:57476"/>
        <dbReference type="ChEBI" id="CHEBI:57783"/>
        <dbReference type="ChEBI" id="CHEBI:58349"/>
        <dbReference type="ChEBI" id="CHEBI:537519"/>
        <dbReference type="EC" id="1.1.1.3"/>
    </reaction>
    <physiologicalReaction direction="right-to-left" evidence="11">
        <dbReference type="Rhea" id="RHEA:15763"/>
    </physiologicalReaction>
</comment>
<evidence type="ECO:0000256" key="5">
    <source>
        <dbReference type="ARBA" id="ARBA00013376"/>
    </source>
</evidence>
<keyword evidence="6 14" id="KW-0028">Amino-acid biosynthesis</keyword>
<dbReference type="PROSITE" id="PS01042">
    <property type="entry name" value="HOMOSER_DHGENASE"/>
    <property type="match status" value="1"/>
</dbReference>